<reference evidence="4" key="1">
    <citation type="journal article" date="2013" name="Nat. Biotechnol.">
        <title>Draft genome sequence of chickpea (Cicer arietinum) provides a resource for trait improvement.</title>
        <authorList>
            <person name="Varshney R.K."/>
            <person name="Song C."/>
            <person name="Saxena R.K."/>
            <person name="Azam S."/>
            <person name="Yu S."/>
            <person name="Sharpe A.G."/>
            <person name="Cannon S."/>
            <person name="Baek J."/>
            <person name="Rosen B.D."/>
            <person name="Tar'an B."/>
            <person name="Millan T."/>
            <person name="Zhang X."/>
            <person name="Ramsay L.D."/>
            <person name="Iwata A."/>
            <person name="Wang Y."/>
            <person name="Nelson W."/>
            <person name="Farmer A.D."/>
            <person name="Gaur P.M."/>
            <person name="Soderlund C."/>
            <person name="Penmetsa R.V."/>
            <person name="Xu C."/>
            <person name="Bharti A.K."/>
            <person name="He W."/>
            <person name="Winter P."/>
            <person name="Zhao S."/>
            <person name="Hane J.K."/>
            <person name="Carrasquilla-Garcia N."/>
            <person name="Condie J.A."/>
            <person name="Upadhyaya H.D."/>
            <person name="Luo M.C."/>
            <person name="Thudi M."/>
            <person name="Gowda C.L."/>
            <person name="Singh N.P."/>
            <person name="Lichtenzveig J."/>
            <person name="Gali K.K."/>
            <person name="Rubio J."/>
            <person name="Nadarajan N."/>
            <person name="Dolezel J."/>
            <person name="Bansal K.C."/>
            <person name="Xu X."/>
            <person name="Edwards D."/>
            <person name="Zhang G."/>
            <person name="Kahl G."/>
            <person name="Gil J."/>
            <person name="Singh K.B."/>
            <person name="Datta S.K."/>
            <person name="Jackson S.A."/>
            <person name="Wang J."/>
            <person name="Cook D.R."/>
        </authorList>
    </citation>
    <scope>NUCLEOTIDE SEQUENCE [LARGE SCALE GENOMIC DNA]</scope>
    <source>
        <strain evidence="4">cv. CDC Frontier</strain>
    </source>
</reference>
<dbReference type="SUPFAM" id="SSF49599">
    <property type="entry name" value="TRAF domain-like"/>
    <property type="match status" value="2"/>
</dbReference>
<keyword evidence="4" id="KW-1185">Reference proteome</keyword>
<dbReference type="SMART" id="SM00061">
    <property type="entry name" value="MATH"/>
    <property type="match status" value="2"/>
</dbReference>
<feature type="domain" description="MATH" evidence="3">
    <location>
        <begin position="383"/>
        <end position="509"/>
    </location>
</feature>
<dbReference type="InterPro" id="IPR050804">
    <property type="entry name" value="MCC"/>
</dbReference>
<feature type="coiled-coil region" evidence="2">
    <location>
        <begin position="649"/>
        <end position="683"/>
    </location>
</feature>
<reference evidence="5" key="2">
    <citation type="submission" date="2025-08" db="UniProtKB">
        <authorList>
            <consortium name="RefSeq"/>
        </authorList>
    </citation>
    <scope>IDENTIFICATION</scope>
    <source>
        <tissue evidence="5">Etiolated seedlings</tissue>
    </source>
</reference>
<dbReference type="RefSeq" id="XP_027188717.1">
    <property type="nucleotide sequence ID" value="XM_027332916.1"/>
</dbReference>
<dbReference type="STRING" id="3827.A0A3Q7Y9E1"/>
<name>A0A3Q7Y9E1_CICAR</name>
<gene>
    <name evidence="5" type="primary">LOC101489930</name>
</gene>
<evidence type="ECO:0000259" key="3">
    <source>
        <dbReference type="PROSITE" id="PS50144"/>
    </source>
</evidence>
<dbReference type="InterPro" id="IPR008974">
    <property type="entry name" value="TRAF-like"/>
</dbReference>
<feature type="domain" description="MATH" evidence="3">
    <location>
        <begin position="11"/>
        <end position="137"/>
    </location>
</feature>
<dbReference type="PANTHER" id="PTHR46236:SF36">
    <property type="entry name" value="MATH (MEPRIN AND TRAF-C-LIKE) DOMAIN PROTEIN"/>
    <property type="match status" value="1"/>
</dbReference>
<keyword evidence="1 2" id="KW-0175">Coiled coil</keyword>
<evidence type="ECO:0000313" key="4">
    <source>
        <dbReference type="Proteomes" id="UP000087171"/>
    </source>
</evidence>
<dbReference type="AlphaFoldDB" id="A0A3Q7Y9E1"/>
<dbReference type="Gene3D" id="2.60.210.10">
    <property type="entry name" value="Apoptosis, Tumor Necrosis Factor Receptor Associated Protein 2, Chain A"/>
    <property type="match status" value="2"/>
</dbReference>
<accession>A0A3Q7Y9E1</accession>
<evidence type="ECO:0000313" key="5">
    <source>
        <dbReference type="RefSeq" id="XP_027188717.1"/>
    </source>
</evidence>
<protein>
    <submittedName>
        <fullName evidence="5">Uncharacterized protein LOC101489930</fullName>
    </submittedName>
</protein>
<dbReference type="InterPro" id="IPR002083">
    <property type="entry name" value="MATH/TRAF_dom"/>
</dbReference>
<evidence type="ECO:0000256" key="1">
    <source>
        <dbReference type="ARBA" id="ARBA00023054"/>
    </source>
</evidence>
<dbReference type="PaxDb" id="3827-XP_004494297.1"/>
<dbReference type="Pfam" id="PF22486">
    <property type="entry name" value="MATH_2"/>
    <property type="match status" value="2"/>
</dbReference>
<sequence length="707" mass="81326">MEHQESSVEIFEKFTWKIENFCSLDVEKIYSKPFIIDGYPWRILLYPRGNKVNDSLSIYLEAMQTANMSKGWSRDVKFKLLLFNQLNTNITITEESRNEFNAGEVTWGFKSLKSLAELHDPNMGFIVKDACIVGAEIFVCKSAHEKLINQVTNLTAIQTFGSQKSHMEVEALRPEPDGKGTNLGTISLVCNEPTKHTDAELFSPSIEELMDFCSLGQREEILWSGHPSHSECQPKRSCKSTDLAFAALGRVIYFLKTLKMKDMNEQACKDLQILWEELEKFRFDLTWLEPDVQFALGVKSYVEKALEVEKLKENVVALELETERLKTKLVTAEVNLCIERDFLKAKGFKEKDLDSELGCGSINCFFFAGDMEEHKQSSTVEKFEKFTWKIENFSRLNTTEDVCSEPFVLGGYPWRITFYQWGGNADNLSIYLSAVKTANMSIGLRRLVKFRLFLFNQIHSNRTITHESEREFNARFSIWGFDAFVSSIELLDRHSGFLVKGACIFGAEVSFLESNYEKQVTQKNSKTVHKEVGVIRSKLGEGPGQNLGELLHFKGLGQIEKAFVPLLEELCSQHPSLIVCQQKRSRKFSEWVFTALGRVLYFLKTKKVKDMDDLACKNLQIFWEELQPFVFYLTWLDPHVQSALGMKNYLKKVNEVKKLKEKVVALELEMERLKAKMVTVEVNLFAARDYLKAKDFLERDLDAELGY</sequence>
<dbReference type="CDD" id="cd00121">
    <property type="entry name" value="MATH"/>
    <property type="match status" value="2"/>
</dbReference>
<dbReference type="Proteomes" id="UP000087171">
    <property type="component" value="Chromosome Ca3"/>
</dbReference>
<proteinExistence type="predicted"/>
<evidence type="ECO:0000256" key="2">
    <source>
        <dbReference type="SAM" id="Coils"/>
    </source>
</evidence>
<feature type="coiled-coil region" evidence="2">
    <location>
        <begin position="301"/>
        <end position="328"/>
    </location>
</feature>
<dbReference type="PROSITE" id="PS50144">
    <property type="entry name" value="MATH"/>
    <property type="match status" value="2"/>
</dbReference>
<dbReference type="OrthoDB" id="2116871at2759"/>
<dbReference type="PANTHER" id="PTHR46236">
    <property type="entry name" value="TRAF-LIKE SUPERFAMILY PROTEIN"/>
    <property type="match status" value="1"/>
</dbReference>
<organism evidence="4 5">
    <name type="scientific">Cicer arietinum</name>
    <name type="common">Chickpea</name>
    <name type="synonym">Garbanzo</name>
    <dbReference type="NCBI Taxonomy" id="3827"/>
    <lineage>
        <taxon>Eukaryota</taxon>
        <taxon>Viridiplantae</taxon>
        <taxon>Streptophyta</taxon>
        <taxon>Embryophyta</taxon>
        <taxon>Tracheophyta</taxon>
        <taxon>Spermatophyta</taxon>
        <taxon>Magnoliopsida</taxon>
        <taxon>eudicotyledons</taxon>
        <taxon>Gunneridae</taxon>
        <taxon>Pentapetalae</taxon>
        <taxon>rosids</taxon>
        <taxon>fabids</taxon>
        <taxon>Fabales</taxon>
        <taxon>Fabaceae</taxon>
        <taxon>Papilionoideae</taxon>
        <taxon>50 kb inversion clade</taxon>
        <taxon>NPAAA clade</taxon>
        <taxon>Hologalegina</taxon>
        <taxon>IRL clade</taxon>
        <taxon>Cicereae</taxon>
        <taxon>Cicer</taxon>
    </lineage>
</organism>